<evidence type="ECO:0000313" key="1">
    <source>
        <dbReference type="EMBL" id="PNU02442.1"/>
    </source>
</evidence>
<comment type="caution">
    <text evidence="1">The sequence shown here is derived from an EMBL/GenBank/DDBJ whole genome shotgun (WGS) entry which is preliminary data.</text>
</comment>
<protein>
    <submittedName>
        <fullName evidence="1">Uncharacterized protein</fullName>
    </submittedName>
</protein>
<gene>
    <name evidence="1" type="ORF">A8V01_08610</name>
</gene>
<dbReference type="Proteomes" id="UP000236327">
    <property type="component" value="Unassembled WGS sequence"/>
</dbReference>
<sequence>MSYDLMVFEPAAAPASKAEFLIWYEQQTEWTEGHGYDDPAVTTPKLRQWYEAMAAYFPPMNGPDASEDLDDPKVSDYSVGQSVIYVAFAWSQAEAAYRAVRAAAEAAGVGFFDASGSDAEIWLPGQVAPAVRPSFWRRLLGLS</sequence>
<dbReference type="OrthoDB" id="882812at2"/>
<reference evidence="1 2" key="1">
    <citation type="submission" date="2016-05" db="EMBL/GenBank/DDBJ databases">
        <title>Complete genome sequence of Novosphingobium guangzhouense SA925(T).</title>
        <authorList>
            <person name="Sha S."/>
        </authorList>
    </citation>
    <scope>NUCLEOTIDE SEQUENCE [LARGE SCALE GENOMIC DNA]</scope>
    <source>
        <strain evidence="1 2">SA925</strain>
    </source>
</reference>
<dbReference type="RefSeq" id="WP_103098610.1">
    <property type="nucleotide sequence ID" value="NZ_LYMM01000073.1"/>
</dbReference>
<name>A0A2K2FUJ0_9SPHN</name>
<proteinExistence type="predicted"/>
<dbReference type="EMBL" id="LYMM01000073">
    <property type="protein sequence ID" value="PNU02442.1"/>
    <property type="molecule type" value="Genomic_DNA"/>
</dbReference>
<accession>A0A2K2FUJ0</accession>
<dbReference type="AlphaFoldDB" id="A0A2K2FUJ0"/>
<evidence type="ECO:0000313" key="2">
    <source>
        <dbReference type="Proteomes" id="UP000236327"/>
    </source>
</evidence>
<keyword evidence="2" id="KW-1185">Reference proteome</keyword>
<organism evidence="1 2">
    <name type="scientific">Novosphingobium guangzhouense</name>
    <dbReference type="NCBI Taxonomy" id="1850347"/>
    <lineage>
        <taxon>Bacteria</taxon>
        <taxon>Pseudomonadati</taxon>
        <taxon>Pseudomonadota</taxon>
        <taxon>Alphaproteobacteria</taxon>
        <taxon>Sphingomonadales</taxon>
        <taxon>Sphingomonadaceae</taxon>
        <taxon>Novosphingobium</taxon>
    </lineage>
</organism>